<evidence type="ECO:0000256" key="4">
    <source>
        <dbReference type="ARBA" id="ARBA00022989"/>
    </source>
</evidence>
<evidence type="ECO:0008006" key="9">
    <source>
        <dbReference type="Google" id="ProtNLM"/>
    </source>
</evidence>
<protein>
    <recommendedName>
        <fullName evidence="9">Gustatory receptor</fullName>
    </recommendedName>
</protein>
<evidence type="ECO:0000313" key="8">
    <source>
        <dbReference type="Proteomes" id="UP001461498"/>
    </source>
</evidence>
<dbReference type="Proteomes" id="UP001461498">
    <property type="component" value="Unassembled WGS sequence"/>
</dbReference>
<reference evidence="7 8" key="1">
    <citation type="submission" date="2022-12" db="EMBL/GenBank/DDBJ databases">
        <title>Chromosome-level genome assembly of true bugs.</title>
        <authorList>
            <person name="Ma L."/>
            <person name="Li H."/>
        </authorList>
    </citation>
    <scope>NUCLEOTIDE SEQUENCE [LARGE SCALE GENOMIC DNA]</scope>
    <source>
        <strain evidence="7">Lab_2022b</strain>
    </source>
</reference>
<dbReference type="Pfam" id="PF08395">
    <property type="entry name" value="7tm_7"/>
    <property type="match status" value="1"/>
</dbReference>
<comment type="caution">
    <text evidence="7">The sequence shown here is derived from an EMBL/GenBank/DDBJ whole genome shotgun (WGS) entry which is preliminary data.</text>
</comment>
<keyword evidence="2" id="KW-1003">Cell membrane</keyword>
<dbReference type="GO" id="GO:0005886">
    <property type="term" value="C:plasma membrane"/>
    <property type="evidence" value="ECO:0007669"/>
    <property type="project" value="UniProtKB-SubCell"/>
</dbReference>
<evidence type="ECO:0000256" key="3">
    <source>
        <dbReference type="ARBA" id="ARBA00022692"/>
    </source>
</evidence>
<organism evidence="7 8">
    <name type="scientific">Rhynocoris fuscipes</name>
    <dbReference type="NCBI Taxonomy" id="488301"/>
    <lineage>
        <taxon>Eukaryota</taxon>
        <taxon>Metazoa</taxon>
        <taxon>Ecdysozoa</taxon>
        <taxon>Arthropoda</taxon>
        <taxon>Hexapoda</taxon>
        <taxon>Insecta</taxon>
        <taxon>Pterygota</taxon>
        <taxon>Neoptera</taxon>
        <taxon>Paraneoptera</taxon>
        <taxon>Hemiptera</taxon>
        <taxon>Heteroptera</taxon>
        <taxon>Panheteroptera</taxon>
        <taxon>Cimicomorpha</taxon>
        <taxon>Reduviidae</taxon>
        <taxon>Harpactorinae</taxon>
        <taxon>Harpactorini</taxon>
        <taxon>Rhynocoris</taxon>
    </lineage>
</organism>
<keyword evidence="8" id="KW-1185">Reference proteome</keyword>
<dbReference type="AlphaFoldDB" id="A0AAW1CWR3"/>
<feature type="transmembrane region" description="Helical" evidence="6">
    <location>
        <begin position="145"/>
        <end position="166"/>
    </location>
</feature>
<dbReference type="GO" id="GO:0050909">
    <property type="term" value="P:sensory perception of taste"/>
    <property type="evidence" value="ECO:0007669"/>
    <property type="project" value="InterPro"/>
</dbReference>
<evidence type="ECO:0000256" key="1">
    <source>
        <dbReference type="ARBA" id="ARBA00004651"/>
    </source>
</evidence>
<keyword evidence="3 6" id="KW-0812">Transmembrane</keyword>
<sequence>MSIDIYNLQLKFTFAWSLAAIGLSYFDYHPGLQLIEDLKEIDILSGTRMKREFPVRLAIELAYMFGLCAMEVSISYPSPNVPLATVLFVNMYHGFTVLKVLVDHYTRHIKSVSKRFLVATDKLKDGDYSTAVTVHSKLISCAAKVTDVFGLEILLVLSVESCLIVYNLYNFRSLLESFQKDNKGTSLFIFISILWLVSWFSDIWNIVSTTEDMLDQSKTFNESLLKQIIEDSTGELAKNVS</sequence>
<evidence type="ECO:0000256" key="6">
    <source>
        <dbReference type="SAM" id="Phobius"/>
    </source>
</evidence>
<feature type="transmembrane region" description="Helical" evidence="6">
    <location>
        <begin position="186"/>
        <end position="207"/>
    </location>
</feature>
<dbReference type="InterPro" id="IPR013604">
    <property type="entry name" value="7TM_chemorcpt"/>
</dbReference>
<name>A0AAW1CWR3_9HEMI</name>
<proteinExistence type="predicted"/>
<evidence type="ECO:0000256" key="2">
    <source>
        <dbReference type="ARBA" id="ARBA00022475"/>
    </source>
</evidence>
<dbReference type="EMBL" id="JAPXFL010000008">
    <property type="protein sequence ID" value="KAK9502891.1"/>
    <property type="molecule type" value="Genomic_DNA"/>
</dbReference>
<feature type="transmembrane region" description="Helical" evidence="6">
    <location>
        <begin position="57"/>
        <end position="76"/>
    </location>
</feature>
<gene>
    <name evidence="7" type="ORF">O3M35_011578</name>
</gene>
<accession>A0AAW1CWR3</accession>
<keyword evidence="5 6" id="KW-0472">Membrane</keyword>
<evidence type="ECO:0000256" key="5">
    <source>
        <dbReference type="ARBA" id="ARBA00023136"/>
    </source>
</evidence>
<evidence type="ECO:0000313" key="7">
    <source>
        <dbReference type="EMBL" id="KAK9502891.1"/>
    </source>
</evidence>
<feature type="transmembrane region" description="Helical" evidence="6">
    <location>
        <begin position="82"/>
        <end position="102"/>
    </location>
</feature>
<keyword evidence="4 6" id="KW-1133">Transmembrane helix</keyword>
<comment type="subcellular location">
    <subcellularLocation>
        <location evidence="1">Cell membrane</location>
        <topology evidence="1">Multi-pass membrane protein</topology>
    </subcellularLocation>
</comment>